<name>A0A1D1W0K1_RAMVA</name>
<reference evidence="2 3" key="1">
    <citation type="journal article" date="2016" name="Nat. Commun.">
        <title>Extremotolerant tardigrade genome and improved radiotolerance of human cultured cells by tardigrade-unique protein.</title>
        <authorList>
            <person name="Hashimoto T."/>
            <person name="Horikawa D.D."/>
            <person name="Saito Y."/>
            <person name="Kuwahara H."/>
            <person name="Kozuka-Hata H."/>
            <person name="Shin-I T."/>
            <person name="Minakuchi Y."/>
            <person name="Ohishi K."/>
            <person name="Motoyama A."/>
            <person name="Aizu T."/>
            <person name="Enomoto A."/>
            <person name="Kondo K."/>
            <person name="Tanaka S."/>
            <person name="Hara Y."/>
            <person name="Koshikawa S."/>
            <person name="Sagara H."/>
            <person name="Miura T."/>
            <person name="Yokobori S."/>
            <person name="Miyagawa K."/>
            <person name="Suzuki Y."/>
            <person name="Kubo T."/>
            <person name="Oyama M."/>
            <person name="Kohara Y."/>
            <person name="Fujiyama A."/>
            <person name="Arakawa K."/>
            <person name="Katayama T."/>
            <person name="Toyoda A."/>
            <person name="Kunieda T."/>
        </authorList>
    </citation>
    <scope>NUCLEOTIDE SEQUENCE [LARGE SCALE GENOMIC DNA]</scope>
    <source>
        <strain evidence="2 3">YOKOZUNA-1</strain>
    </source>
</reference>
<evidence type="ECO:0000313" key="3">
    <source>
        <dbReference type="Proteomes" id="UP000186922"/>
    </source>
</evidence>
<dbReference type="Proteomes" id="UP000186922">
    <property type="component" value="Unassembled WGS sequence"/>
</dbReference>
<accession>A0A1D1W0K1</accession>
<keyword evidence="3" id="KW-1185">Reference proteome</keyword>
<gene>
    <name evidence="2" type="primary">RvY_17008-1</name>
    <name evidence="2" type="synonym">RvY_17008.1</name>
    <name evidence="2" type="ORF">RvY_17008</name>
</gene>
<feature type="region of interest" description="Disordered" evidence="1">
    <location>
        <begin position="61"/>
        <end position="86"/>
    </location>
</feature>
<dbReference type="AlphaFoldDB" id="A0A1D1W0K1"/>
<evidence type="ECO:0008006" key="4">
    <source>
        <dbReference type="Google" id="ProtNLM"/>
    </source>
</evidence>
<proteinExistence type="predicted"/>
<sequence length="86" mass="9547">MLYGVNRRTLSNRLDNRHLGPHGNQPKIPPQEEEALADFLLAYSDTEIQLNRQPCAAAIVESDDSEIEDGSGSDNCGESDEEMEDQ</sequence>
<dbReference type="OrthoDB" id="10072016at2759"/>
<dbReference type="EMBL" id="BDGG01000014">
    <property type="protein sequence ID" value="GAV07132.1"/>
    <property type="molecule type" value="Genomic_DNA"/>
</dbReference>
<protein>
    <recommendedName>
        <fullName evidence="4">HTH psq-type domain-containing protein</fullName>
    </recommendedName>
</protein>
<feature type="region of interest" description="Disordered" evidence="1">
    <location>
        <begin position="1"/>
        <end position="29"/>
    </location>
</feature>
<organism evidence="2 3">
    <name type="scientific">Ramazzottius varieornatus</name>
    <name type="common">Water bear</name>
    <name type="synonym">Tardigrade</name>
    <dbReference type="NCBI Taxonomy" id="947166"/>
    <lineage>
        <taxon>Eukaryota</taxon>
        <taxon>Metazoa</taxon>
        <taxon>Ecdysozoa</taxon>
        <taxon>Tardigrada</taxon>
        <taxon>Eutardigrada</taxon>
        <taxon>Parachela</taxon>
        <taxon>Hypsibioidea</taxon>
        <taxon>Ramazzottiidae</taxon>
        <taxon>Ramazzottius</taxon>
    </lineage>
</organism>
<evidence type="ECO:0000313" key="2">
    <source>
        <dbReference type="EMBL" id="GAV07132.1"/>
    </source>
</evidence>
<evidence type="ECO:0000256" key="1">
    <source>
        <dbReference type="SAM" id="MobiDB-lite"/>
    </source>
</evidence>
<comment type="caution">
    <text evidence="2">The sequence shown here is derived from an EMBL/GenBank/DDBJ whole genome shotgun (WGS) entry which is preliminary data.</text>
</comment>